<name>A0A9X2DPA1_9BACI</name>
<reference evidence="2" key="1">
    <citation type="submission" date="2022-05" db="EMBL/GenBank/DDBJ databases">
        <title>Comparative Genomics of Spacecraft Associated Microbes.</title>
        <authorList>
            <person name="Tran M.T."/>
            <person name="Wright A."/>
            <person name="Seuylemezian A."/>
            <person name="Eisen J."/>
            <person name="Coil D."/>
        </authorList>
    </citation>
    <scope>NUCLEOTIDE SEQUENCE</scope>
    <source>
        <strain evidence="2">214.1.1</strain>
    </source>
</reference>
<accession>A0A9X2DPA1</accession>
<feature type="transmembrane region" description="Helical" evidence="1">
    <location>
        <begin position="204"/>
        <end position="222"/>
    </location>
</feature>
<dbReference type="Pfam" id="PF06570">
    <property type="entry name" value="DUF1129"/>
    <property type="match status" value="1"/>
</dbReference>
<evidence type="ECO:0000313" key="3">
    <source>
        <dbReference type="Proteomes" id="UP001139179"/>
    </source>
</evidence>
<dbReference type="AlphaFoldDB" id="A0A9X2DPA1"/>
<feature type="transmembrane region" description="Helical" evidence="1">
    <location>
        <begin position="128"/>
        <end position="151"/>
    </location>
</feature>
<evidence type="ECO:0000256" key="1">
    <source>
        <dbReference type="SAM" id="Phobius"/>
    </source>
</evidence>
<evidence type="ECO:0000313" key="2">
    <source>
        <dbReference type="EMBL" id="MCM3714419.1"/>
    </source>
</evidence>
<dbReference type="EMBL" id="JAMBOL010000007">
    <property type="protein sequence ID" value="MCM3714419.1"/>
    <property type="molecule type" value="Genomic_DNA"/>
</dbReference>
<dbReference type="SUPFAM" id="SSF158560">
    <property type="entry name" value="BH3980-like"/>
    <property type="match status" value="1"/>
</dbReference>
<keyword evidence="1" id="KW-1133">Transmembrane helix</keyword>
<proteinExistence type="predicted"/>
<keyword evidence="1" id="KW-0812">Transmembrane</keyword>
<organism evidence="2 3">
    <name type="scientific">Halalkalibacter oceani</name>
    <dbReference type="NCBI Taxonomy" id="1653776"/>
    <lineage>
        <taxon>Bacteria</taxon>
        <taxon>Bacillati</taxon>
        <taxon>Bacillota</taxon>
        <taxon>Bacilli</taxon>
        <taxon>Bacillales</taxon>
        <taxon>Bacillaceae</taxon>
        <taxon>Halalkalibacter</taxon>
    </lineage>
</organism>
<dbReference type="PANTHER" id="PTHR41307">
    <property type="entry name" value="MEMBRANE PROTEIN-RELATED"/>
    <property type="match status" value="1"/>
</dbReference>
<keyword evidence="1" id="KW-0472">Membrane</keyword>
<comment type="caution">
    <text evidence="2">The sequence shown here is derived from an EMBL/GenBank/DDBJ whole genome shotgun (WGS) entry which is preliminary data.</text>
</comment>
<protein>
    <submittedName>
        <fullName evidence="2">DUF1129 family protein</fullName>
    </submittedName>
</protein>
<sequence>MMRVKELIEENNRKRELLHKENENYYEGLLLYIRTSFNKSEQETEEILMEVLDHLLEAQEEGRTAEEVFGDDPKAYAEEIVGELPTAMPKEIVKILSMMGLIFLGVFSFSTGLLATILSYGFDMGDTIYQFYLGSLAVRVAGSILVAYLLVEGALRYIRWSAFRSINRKKEFILLFLLGGGASGIVIAGLYLMPSFGVPFEFPVYWLIPIGVVLYGAGKWVGKK</sequence>
<feature type="transmembrane region" description="Helical" evidence="1">
    <location>
        <begin position="172"/>
        <end position="192"/>
    </location>
</feature>
<dbReference type="Gene3D" id="1.10.1900.10">
    <property type="entry name" value="c-terminal domain of poly(a) binding protein"/>
    <property type="match status" value="1"/>
</dbReference>
<gene>
    <name evidence="2" type="ORF">M3202_10000</name>
</gene>
<keyword evidence="3" id="KW-1185">Reference proteome</keyword>
<dbReference type="PANTHER" id="PTHR41307:SF1">
    <property type="entry name" value="MEMBRANE PROTEIN"/>
    <property type="match status" value="1"/>
</dbReference>
<feature type="transmembrane region" description="Helical" evidence="1">
    <location>
        <begin position="98"/>
        <end position="122"/>
    </location>
</feature>
<dbReference type="InterPro" id="IPR009214">
    <property type="entry name" value="DUF1129"/>
</dbReference>
<dbReference type="Proteomes" id="UP001139179">
    <property type="component" value="Unassembled WGS sequence"/>
</dbReference>
<dbReference type="RefSeq" id="WP_251223200.1">
    <property type="nucleotide sequence ID" value="NZ_JAMBOL010000007.1"/>
</dbReference>